<keyword evidence="1" id="KW-0175">Coiled coil</keyword>
<evidence type="ECO:0000259" key="2">
    <source>
        <dbReference type="PROSITE" id="PS50003"/>
    </source>
</evidence>
<protein>
    <submittedName>
        <fullName evidence="3">DgyrCDS5233</fullName>
    </submittedName>
</protein>
<dbReference type="Proteomes" id="UP000549394">
    <property type="component" value="Unassembled WGS sequence"/>
</dbReference>
<dbReference type="EMBL" id="CAJFCJ010000006">
    <property type="protein sequence ID" value="CAD5116333.1"/>
    <property type="molecule type" value="Genomic_DNA"/>
</dbReference>
<dbReference type="PANTHER" id="PTHR12156">
    <property type="entry name" value="PLECKSTRIN HOMOLOGY-LIKE DOMAIN, FAMILY B, MEMBER 3"/>
    <property type="match status" value="1"/>
</dbReference>
<reference evidence="3 4" key="1">
    <citation type="submission" date="2020-08" db="EMBL/GenBank/DDBJ databases">
        <authorList>
            <person name="Hejnol A."/>
        </authorList>
    </citation>
    <scope>NUCLEOTIDE SEQUENCE [LARGE SCALE GENOMIC DNA]</scope>
</reference>
<dbReference type="OrthoDB" id="6020705at2759"/>
<organism evidence="3 4">
    <name type="scientific">Dimorphilus gyrociliatus</name>
    <dbReference type="NCBI Taxonomy" id="2664684"/>
    <lineage>
        <taxon>Eukaryota</taxon>
        <taxon>Metazoa</taxon>
        <taxon>Spiralia</taxon>
        <taxon>Lophotrochozoa</taxon>
        <taxon>Annelida</taxon>
        <taxon>Polychaeta</taxon>
        <taxon>Polychaeta incertae sedis</taxon>
        <taxon>Dinophilidae</taxon>
        <taxon>Dimorphilus</taxon>
    </lineage>
</organism>
<dbReference type="Pfam" id="PF00169">
    <property type="entry name" value="PH"/>
    <property type="match status" value="1"/>
</dbReference>
<evidence type="ECO:0000256" key="1">
    <source>
        <dbReference type="SAM" id="Coils"/>
    </source>
</evidence>
<dbReference type="InterPro" id="IPR011993">
    <property type="entry name" value="PH-like_dom_sf"/>
</dbReference>
<dbReference type="SMART" id="SM00233">
    <property type="entry name" value="PH"/>
    <property type="match status" value="1"/>
</dbReference>
<dbReference type="InterPro" id="IPR052212">
    <property type="entry name" value="PH-like_domain"/>
</dbReference>
<comment type="caution">
    <text evidence="3">The sequence shown here is derived from an EMBL/GenBank/DDBJ whole genome shotgun (WGS) entry which is preliminary data.</text>
</comment>
<keyword evidence="4" id="KW-1185">Reference proteome</keyword>
<evidence type="ECO:0000313" key="4">
    <source>
        <dbReference type="Proteomes" id="UP000549394"/>
    </source>
</evidence>
<accession>A0A7I8VJ72</accession>
<dbReference type="PROSITE" id="PS50003">
    <property type="entry name" value="PH_DOMAIN"/>
    <property type="match status" value="1"/>
</dbReference>
<name>A0A7I8VJ72_9ANNE</name>
<dbReference type="InterPro" id="IPR001849">
    <property type="entry name" value="PH_domain"/>
</dbReference>
<evidence type="ECO:0000313" key="3">
    <source>
        <dbReference type="EMBL" id="CAD5116333.1"/>
    </source>
</evidence>
<dbReference type="Gene3D" id="2.30.29.30">
    <property type="entry name" value="Pleckstrin-homology domain (PH domain)/Phosphotyrosine-binding domain (PTB)"/>
    <property type="match status" value="1"/>
</dbReference>
<feature type="domain" description="PH" evidence="2">
    <location>
        <begin position="484"/>
        <end position="586"/>
    </location>
</feature>
<dbReference type="PANTHER" id="PTHR12156:SF5">
    <property type="entry name" value="FI18040P1"/>
    <property type="match status" value="1"/>
</dbReference>
<dbReference type="SUPFAM" id="SSF50729">
    <property type="entry name" value="PH domain-like"/>
    <property type="match status" value="1"/>
</dbReference>
<feature type="coiled-coil region" evidence="1">
    <location>
        <begin position="199"/>
        <end position="258"/>
    </location>
</feature>
<feature type="coiled-coil region" evidence="1">
    <location>
        <begin position="289"/>
        <end position="331"/>
    </location>
</feature>
<proteinExistence type="predicted"/>
<gene>
    <name evidence="3" type="ORF">DGYR_LOCUS4970</name>
</gene>
<sequence length="595" mass="68412">MNNEIDTRELDRVLEELKAFSVGLEEKRVPVLQQQERVVYDEQDDSLDLSGEFEYSSITSSQESLVAKMKKQKELRIKDEEIHAKEKKRLDEILSMLEDYGVQQSSQVEKNVPKLKNDATQPIKSYATDENDYDELHGYDNFTAPENGHKLNGKESIKIANGSIHNSTDSKSDSLSASSADTFDRSTFEMERALLEGERNSESEILQALRNRCDEIERKGLESIRGSRIDNEQVAIELERERFEIERLEVEITQTQKEASLCQTGEELENYKALEKKQRESLEHHQRVFEEWEFQLLEIEARIEEQRERVNSEIDRERSEIKALVEEQEAKVQRIDGELKGLISLCEKDVRNFEQERNQFVLEFQQTAQALVECDALDPNLNGNIELPSEPPASGWVHMSDAFYQLHSAVEQRSKRAFPQSPAGPLAVEYVNHNSVKLAKFENKPERPLTRYLPVPDDATFDLKQHLESAGHHLGDVTDVFVTNICCQGWLQKLGGSRPRRWQKRWFVLDRRRRILSYYSSKPRNDRSSPRSSIGFDDISEVYVQNSNGSPGSAFCVLTKQRTLTLCSATPQSRAIWMDAIFLGGAHGYKFNGVE</sequence>
<dbReference type="AlphaFoldDB" id="A0A7I8VJ72"/>